<proteinExistence type="predicted"/>
<dbReference type="Proteomes" id="UP000010074">
    <property type="component" value="Chromosome"/>
</dbReference>
<sequence length="71" mass="8452">MSAQAFVEDRTRKGIEDSKKAFASVERIERLAKYHGDKARWVVDAWTEVWLSPEFANWSCRMFYQMCIARF</sequence>
<dbReference type="PATRIC" id="fig|1069642.3.peg.852"/>
<dbReference type="OrthoDB" id="5294767at2"/>
<gene>
    <name evidence="1" type="ORF">Bdt_0866</name>
</gene>
<dbReference type="EMBL" id="CP002930">
    <property type="protein sequence ID" value="AFY00567.1"/>
    <property type="molecule type" value="Genomic_DNA"/>
</dbReference>
<accession>K7ZEK4</accession>
<organism evidence="1 2">
    <name type="scientific">Bdellovibrio bacteriovorus str. Tiberius</name>
    <dbReference type="NCBI Taxonomy" id="1069642"/>
    <lineage>
        <taxon>Bacteria</taxon>
        <taxon>Pseudomonadati</taxon>
        <taxon>Bdellovibrionota</taxon>
        <taxon>Bdellovibrionia</taxon>
        <taxon>Bdellovibrionales</taxon>
        <taxon>Pseudobdellovibrionaceae</taxon>
        <taxon>Bdellovibrio</taxon>
    </lineage>
</organism>
<dbReference type="KEGG" id="bbat:Bdt_0866"/>
<evidence type="ECO:0000313" key="2">
    <source>
        <dbReference type="Proteomes" id="UP000010074"/>
    </source>
</evidence>
<protein>
    <submittedName>
        <fullName evidence="1">Uncharacterized protein</fullName>
    </submittedName>
</protein>
<name>K7ZEK4_BDEBC</name>
<dbReference type="RefSeq" id="WP_015090042.1">
    <property type="nucleotide sequence ID" value="NC_019567.1"/>
</dbReference>
<dbReference type="HOGENOM" id="CLU_2731865_0_0_7"/>
<evidence type="ECO:0000313" key="1">
    <source>
        <dbReference type="EMBL" id="AFY00567.1"/>
    </source>
</evidence>
<dbReference type="STRING" id="1069642.Bdt_0866"/>
<dbReference type="AlphaFoldDB" id="K7ZEK4"/>
<reference evidence="1 2" key="1">
    <citation type="journal article" date="2012" name="BMC Genomics">
        <title>Genome analysis of a simultaneously predatory and prey-independent, novel Bdellovibrio bacteriovorus from the River Tiber, supports in silico predictions of both ancient and recent lateral gene transfer from diverse bacteria.</title>
        <authorList>
            <person name="Hobley L."/>
            <person name="Lerner T.R."/>
            <person name="Williams L.E."/>
            <person name="Lambert C."/>
            <person name="Till R."/>
            <person name="Milner D.S."/>
            <person name="Basford S.M."/>
            <person name="Capeness M.J."/>
            <person name="Fenton A.K."/>
            <person name="Atterbury R.J."/>
            <person name="Harris M.A."/>
            <person name="Sockett R.E."/>
        </authorList>
    </citation>
    <scope>NUCLEOTIDE SEQUENCE [LARGE SCALE GENOMIC DNA]</scope>
    <source>
        <strain evidence="1 2">Tiberius</strain>
    </source>
</reference>